<name>A0A0K9PQB4_ZOSMR</name>
<dbReference type="STRING" id="29655.A0A0K9PQB4"/>
<sequence length="165" mass="19174">MGSWNDGFRRTAVIARHLDSSNSTSDKSVSPSSCLQITSPDQIESAQFDTALMRNLLDGHDLEVRDWVFRLMEESELFRFRKLDGRDYVFPDYQAPMEQQREITLQRILYLVSKGVSDGWLSWKGKEGEMRNLAIFDCLGLYDHSLGVKFGVHYFLWYYSNPLES</sequence>
<proteinExistence type="predicted"/>
<keyword evidence="2" id="KW-1185">Reference proteome</keyword>
<dbReference type="EMBL" id="LFYR01000728">
    <property type="protein sequence ID" value="KMZ70422.1"/>
    <property type="molecule type" value="Genomic_DNA"/>
</dbReference>
<dbReference type="OMA" id="WNDGFRR"/>
<dbReference type="AlphaFoldDB" id="A0A0K9PQB4"/>
<protein>
    <submittedName>
        <fullName evidence="1">Uncharacterized protein</fullName>
    </submittedName>
</protein>
<organism evidence="1 2">
    <name type="scientific">Zostera marina</name>
    <name type="common">Eelgrass</name>
    <dbReference type="NCBI Taxonomy" id="29655"/>
    <lineage>
        <taxon>Eukaryota</taxon>
        <taxon>Viridiplantae</taxon>
        <taxon>Streptophyta</taxon>
        <taxon>Embryophyta</taxon>
        <taxon>Tracheophyta</taxon>
        <taxon>Spermatophyta</taxon>
        <taxon>Magnoliopsida</taxon>
        <taxon>Liliopsida</taxon>
        <taxon>Zosteraceae</taxon>
        <taxon>Zostera</taxon>
    </lineage>
</organism>
<dbReference type="Proteomes" id="UP000036987">
    <property type="component" value="Unassembled WGS sequence"/>
</dbReference>
<dbReference type="OrthoDB" id="785577at2759"/>
<accession>A0A0K9PQB4</accession>
<gene>
    <name evidence="1" type="ORF">ZOSMA_19G00040</name>
</gene>
<reference evidence="2" key="1">
    <citation type="journal article" date="2016" name="Nature">
        <title>The genome of the seagrass Zostera marina reveals angiosperm adaptation to the sea.</title>
        <authorList>
            <person name="Olsen J.L."/>
            <person name="Rouze P."/>
            <person name="Verhelst B."/>
            <person name="Lin Y.-C."/>
            <person name="Bayer T."/>
            <person name="Collen J."/>
            <person name="Dattolo E."/>
            <person name="De Paoli E."/>
            <person name="Dittami S."/>
            <person name="Maumus F."/>
            <person name="Michel G."/>
            <person name="Kersting A."/>
            <person name="Lauritano C."/>
            <person name="Lohaus R."/>
            <person name="Toepel M."/>
            <person name="Tonon T."/>
            <person name="Vanneste K."/>
            <person name="Amirebrahimi M."/>
            <person name="Brakel J."/>
            <person name="Bostroem C."/>
            <person name="Chovatia M."/>
            <person name="Grimwood J."/>
            <person name="Jenkins J.W."/>
            <person name="Jueterbock A."/>
            <person name="Mraz A."/>
            <person name="Stam W.T."/>
            <person name="Tice H."/>
            <person name="Bornberg-Bauer E."/>
            <person name="Green P.J."/>
            <person name="Pearson G.A."/>
            <person name="Procaccini G."/>
            <person name="Duarte C.M."/>
            <person name="Schmutz J."/>
            <person name="Reusch T.B.H."/>
            <person name="Van de Peer Y."/>
        </authorList>
    </citation>
    <scope>NUCLEOTIDE SEQUENCE [LARGE SCALE GENOMIC DNA]</scope>
    <source>
        <strain evidence="2">cv. Finnish</strain>
    </source>
</reference>
<evidence type="ECO:0000313" key="1">
    <source>
        <dbReference type="EMBL" id="KMZ70422.1"/>
    </source>
</evidence>
<evidence type="ECO:0000313" key="2">
    <source>
        <dbReference type="Proteomes" id="UP000036987"/>
    </source>
</evidence>
<comment type="caution">
    <text evidence="1">The sequence shown here is derived from an EMBL/GenBank/DDBJ whole genome shotgun (WGS) entry which is preliminary data.</text>
</comment>